<evidence type="ECO:0000256" key="1">
    <source>
        <dbReference type="SAM" id="SignalP"/>
    </source>
</evidence>
<name>A0ABW1KBC1_9ACTN</name>
<dbReference type="RefSeq" id="WP_377423752.1">
    <property type="nucleotide sequence ID" value="NZ_JBHSPR010000013.1"/>
</dbReference>
<evidence type="ECO:0000313" key="3">
    <source>
        <dbReference type="Proteomes" id="UP001596203"/>
    </source>
</evidence>
<feature type="chain" id="PRO_5045732090" evidence="1">
    <location>
        <begin position="30"/>
        <end position="260"/>
    </location>
</feature>
<sequence>MRARLLRGVAAAALAVVVALPGAATPAQATNPDTIKRVGDLAFSLFLSSRSGELTEQQLVQALQEFVGAVGAAENAIMSHLDAVAAAEWVGAAEHAILEVPSLPNLSEDTLQEFALRVALHARQAKQVFEAVESDAEADHLGFAIYALFAVGLEARVAAGIGMTTYLPSYRAAMEAIINRLEPRCTSREGDMDYHPSIYHVVHTCTTPNGPRTFQDYQVNGDWQQGPWTEETLKAAAGATTSWALARDTLRRLDEGGHRA</sequence>
<dbReference type="EMBL" id="JBHSPR010000013">
    <property type="protein sequence ID" value="MFC6018372.1"/>
    <property type="molecule type" value="Genomic_DNA"/>
</dbReference>
<keyword evidence="1" id="KW-0732">Signal</keyword>
<reference evidence="3" key="1">
    <citation type="journal article" date="2019" name="Int. J. Syst. Evol. Microbiol.">
        <title>The Global Catalogue of Microorganisms (GCM) 10K type strain sequencing project: providing services to taxonomists for standard genome sequencing and annotation.</title>
        <authorList>
            <consortium name="The Broad Institute Genomics Platform"/>
            <consortium name="The Broad Institute Genome Sequencing Center for Infectious Disease"/>
            <person name="Wu L."/>
            <person name="Ma J."/>
        </authorList>
    </citation>
    <scope>NUCLEOTIDE SEQUENCE [LARGE SCALE GENOMIC DNA]</scope>
    <source>
        <strain evidence="3">ZS-35-S2</strain>
    </source>
</reference>
<comment type="caution">
    <text evidence="2">The sequence shown here is derived from an EMBL/GenBank/DDBJ whole genome shotgun (WGS) entry which is preliminary data.</text>
</comment>
<gene>
    <name evidence="2" type="ORF">ACFP2T_19435</name>
</gene>
<dbReference type="Proteomes" id="UP001596203">
    <property type="component" value="Unassembled WGS sequence"/>
</dbReference>
<accession>A0ABW1KBC1</accession>
<evidence type="ECO:0000313" key="2">
    <source>
        <dbReference type="EMBL" id="MFC6018372.1"/>
    </source>
</evidence>
<protein>
    <submittedName>
        <fullName evidence="2">Uncharacterized protein</fullName>
    </submittedName>
</protein>
<organism evidence="2 3">
    <name type="scientific">Plantactinospora solaniradicis</name>
    <dbReference type="NCBI Taxonomy" id="1723736"/>
    <lineage>
        <taxon>Bacteria</taxon>
        <taxon>Bacillati</taxon>
        <taxon>Actinomycetota</taxon>
        <taxon>Actinomycetes</taxon>
        <taxon>Micromonosporales</taxon>
        <taxon>Micromonosporaceae</taxon>
        <taxon>Plantactinospora</taxon>
    </lineage>
</organism>
<keyword evidence="3" id="KW-1185">Reference proteome</keyword>
<feature type="signal peptide" evidence="1">
    <location>
        <begin position="1"/>
        <end position="29"/>
    </location>
</feature>
<proteinExistence type="predicted"/>